<gene>
    <name evidence="1" type="ORF">AN936_08820</name>
</gene>
<dbReference type="AlphaFoldDB" id="A0A0N9UAD2"/>
<dbReference type="KEGG" id="smag:AN936_08820"/>
<organism evidence="1 2">
    <name type="scientific">Sphingopyxis macrogoltabida</name>
    <name type="common">Sphingomonas macrogoltabidus</name>
    <dbReference type="NCBI Taxonomy" id="33050"/>
    <lineage>
        <taxon>Bacteria</taxon>
        <taxon>Pseudomonadati</taxon>
        <taxon>Pseudomonadota</taxon>
        <taxon>Alphaproteobacteria</taxon>
        <taxon>Sphingomonadales</taxon>
        <taxon>Sphingomonadaceae</taxon>
        <taxon>Sphingopyxis</taxon>
    </lineage>
</organism>
<dbReference type="Pfam" id="PF13617">
    <property type="entry name" value="Lipoprotein_19"/>
    <property type="match status" value="1"/>
</dbReference>
<evidence type="ECO:0008006" key="3">
    <source>
        <dbReference type="Google" id="ProtNLM"/>
    </source>
</evidence>
<name>A0A0N9UAD2_SPHMC</name>
<evidence type="ECO:0000313" key="2">
    <source>
        <dbReference type="Proteomes" id="UP000058074"/>
    </source>
</evidence>
<evidence type="ECO:0000313" key="1">
    <source>
        <dbReference type="EMBL" id="ALH80466.1"/>
    </source>
</evidence>
<protein>
    <recommendedName>
        <fullName evidence="3">YnbE-like lipoprotein</fullName>
    </recommendedName>
</protein>
<dbReference type="RefSeq" id="WP_054587826.1">
    <property type="nucleotide sequence ID" value="NZ_CP012700.1"/>
</dbReference>
<dbReference type="PATRIC" id="fig|33050.5.peg.1834"/>
<dbReference type="Proteomes" id="UP000058074">
    <property type="component" value="Chromosome"/>
</dbReference>
<proteinExistence type="predicted"/>
<sequence>MMTTNGEARRQGVANRYLALLIGTVGLAGCVQIDTPDKPIEINLNINIRQEIVYRLDGDAKKLIEQNSEIF</sequence>
<dbReference type="EMBL" id="CP012700">
    <property type="protein sequence ID" value="ALH80466.1"/>
    <property type="molecule type" value="Genomic_DNA"/>
</dbReference>
<dbReference type="InterPro" id="IPR025985">
    <property type="entry name" value="YnbE"/>
</dbReference>
<accession>A0A0N9UAD2</accession>
<reference evidence="1 2" key="1">
    <citation type="journal article" date="2015" name="Genome Announc.">
        <title>Complete Genome Sequence of Polypropylene Glycol- and Polyethylene Glycol-Degrading Sphingopyxis macrogoltabida Strain EY-1.</title>
        <authorList>
            <person name="Ohtsubo Y."/>
            <person name="Nagata Y."/>
            <person name="Numata M."/>
            <person name="Tsuchikane K."/>
            <person name="Hosoyama A."/>
            <person name="Yamazoe A."/>
            <person name="Tsuda M."/>
            <person name="Fujita N."/>
            <person name="Kawai F."/>
        </authorList>
    </citation>
    <scope>NUCLEOTIDE SEQUENCE [LARGE SCALE GENOMIC DNA]</scope>
    <source>
        <strain evidence="1 2">EY-1</strain>
    </source>
</reference>